<organism evidence="2 3">
    <name type="scientific">Thalassiosira oceanica</name>
    <name type="common">Marine diatom</name>
    <dbReference type="NCBI Taxonomy" id="159749"/>
    <lineage>
        <taxon>Eukaryota</taxon>
        <taxon>Sar</taxon>
        <taxon>Stramenopiles</taxon>
        <taxon>Ochrophyta</taxon>
        <taxon>Bacillariophyta</taxon>
        <taxon>Coscinodiscophyceae</taxon>
        <taxon>Thalassiosirophycidae</taxon>
        <taxon>Thalassiosirales</taxon>
        <taxon>Thalassiosiraceae</taxon>
        <taxon>Thalassiosira</taxon>
    </lineage>
</organism>
<dbReference type="AlphaFoldDB" id="K0SEA3"/>
<dbReference type="Proteomes" id="UP000266841">
    <property type="component" value="Unassembled WGS sequence"/>
</dbReference>
<evidence type="ECO:0000313" key="3">
    <source>
        <dbReference type="Proteomes" id="UP000266841"/>
    </source>
</evidence>
<sequence length="170" mass="18728">MNPVKVLPIAATGEIDDLVDLRPHVLGCNIWRFSLAIERAGGTKSDQFKQPEKDTLRHFVDAFVNRRRRRRTRTEPASHRPAASRPSLLQPHGARQRCLRPPPPTSPRPTSRVPSPARPSSSRRTSGSPRPRTSSPRYPPSSCPTCTASRARSWTGGRRGGGGRRVTTGA</sequence>
<reference evidence="2 3" key="1">
    <citation type="journal article" date="2012" name="Genome Biol.">
        <title>Genome and low-iron response of an oceanic diatom adapted to chronic iron limitation.</title>
        <authorList>
            <person name="Lommer M."/>
            <person name="Specht M."/>
            <person name="Roy A.S."/>
            <person name="Kraemer L."/>
            <person name="Andreson R."/>
            <person name="Gutowska M.A."/>
            <person name="Wolf J."/>
            <person name="Bergner S.V."/>
            <person name="Schilhabel M.B."/>
            <person name="Klostermeier U.C."/>
            <person name="Beiko R.G."/>
            <person name="Rosenstiel P."/>
            <person name="Hippler M."/>
            <person name="Laroche J."/>
        </authorList>
    </citation>
    <scope>NUCLEOTIDE SEQUENCE [LARGE SCALE GENOMIC DNA]</scope>
    <source>
        <strain evidence="2 3">CCMP1005</strain>
    </source>
</reference>
<protein>
    <submittedName>
        <fullName evidence="2">Uncharacterized protein</fullName>
    </submittedName>
</protein>
<comment type="caution">
    <text evidence="2">The sequence shown here is derived from an EMBL/GenBank/DDBJ whole genome shotgun (WGS) entry which is preliminary data.</text>
</comment>
<gene>
    <name evidence="2" type="ORF">THAOC_14794</name>
</gene>
<keyword evidence="3" id="KW-1185">Reference proteome</keyword>
<evidence type="ECO:0000256" key="1">
    <source>
        <dbReference type="SAM" id="MobiDB-lite"/>
    </source>
</evidence>
<feature type="region of interest" description="Disordered" evidence="1">
    <location>
        <begin position="61"/>
        <end position="170"/>
    </location>
</feature>
<name>K0SEA3_THAOC</name>
<dbReference type="EMBL" id="AGNL01017224">
    <property type="protein sequence ID" value="EJK64468.1"/>
    <property type="molecule type" value="Genomic_DNA"/>
</dbReference>
<proteinExistence type="predicted"/>
<accession>K0SEA3</accession>
<evidence type="ECO:0000313" key="2">
    <source>
        <dbReference type="EMBL" id="EJK64468.1"/>
    </source>
</evidence>
<feature type="compositionally biased region" description="Low complexity" evidence="1">
    <location>
        <begin position="108"/>
        <end position="136"/>
    </location>
</feature>